<dbReference type="InterPro" id="IPR019080">
    <property type="entry name" value="YqaJ_viral_recombinase"/>
</dbReference>
<dbReference type="Proteomes" id="UP000504606">
    <property type="component" value="Unplaced"/>
</dbReference>
<proteinExistence type="predicted"/>
<dbReference type="InterPro" id="IPR051703">
    <property type="entry name" value="NF-kappa-B_Signaling_Reg"/>
</dbReference>
<dbReference type="GeneID" id="127751108"/>
<dbReference type="PANTHER" id="PTHR46609">
    <property type="entry name" value="EXONUCLEASE, PHAGE-TYPE/RECB, C-TERMINAL DOMAIN-CONTAINING PROTEIN"/>
    <property type="match status" value="1"/>
</dbReference>
<accession>A0A9C6X6U4</accession>
<dbReference type="PANTHER" id="PTHR46609:SF8">
    <property type="entry name" value="YQAJ VIRAL RECOMBINASE DOMAIN-CONTAINING PROTEIN"/>
    <property type="match status" value="1"/>
</dbReference>
<gene>
    <name evidence="3" type="primary">LOC127751108</name>
</gene>
<evidence type="ECO:0000313" key="2">
    <source>
        <dbReference type="Proteomes" id="UP000504606"/>
    </source>
</evidence>
<protein>
    <submittedName>
        <fullName evidence="3">Uncharacterized protein LOC127751108</fullName>
    </submittedName>
</protein>
<dbReference type="OrthoDB" id="6771988at2759"/>
<dbReference type="GO" id="GO:0006281">
    <property type="term" value="P:DNA repair"/>
    <property type="evidence" value="ECO:0007669"/>
    <property type="project" value="UniProtKB-ARBA"/>
</dbReference>
<dbReference type="AlphaFoldDB" id="A0A9C6X6U4"/>
<evidence type="ECO:0000259" key="1">
    <source>
        <dbReference type="Pfam" id="PF09588"/>
    </source>
</evidence>
<dbReference type="KEGG" id="foc:127751108"/>
<dbReference type="SUPFAM" id="SSF52980">
    <property type="entry name" value="Restriction endonuclease-like"/>
    <property type="match status" value="1"/>
</dbReference>
<sequence>MYPVLHEQFVQSLKDLIPKDHQQSYFEHPNTAAQSESSDWHTLRQLFVTASVAKRAIKLIDIGAKNFLKSNLWGIGKDEEEEDYPAMVYGRENESTARNAYKEKMQAVIPSAKINLLGLCQSVKYPQLACSPDSTLEMNTLITANEIKCPFRLQNIDPEFFDSYLTKKQLKDFYLFRDEQGKIQLKEDHMYYFQVQMVMGILGLPMCDLIVWLPKGMAIVPVHYDEEFWEELALGLTEFHNSLIIPEYFLQRTPRDLDPIIIDISYT</sequence>
<dbReference type="InterPro" id="IPR011604">
    <property type="entry name" value="PDDEXK-like_dom_sf"/>
</dbReference>
<feature type="domain" description="YqaJ viral recombinase" evidence="1">
    <location>
        <begin position="39"/>
        <end position="199"/>
    </location>
</feature>
<organism evidence="2 3">
    <name type="scientific">Frankliniella occidentalis</name>
    <name type="common">Western flower thrips</name>
    <name type="synonym">Euthrips occidentalis</name>
    <dbReference type="NCBI Taxonomy" id="133901"/>
    <lineage>
        <taxon>Eukaryota</taxon>
        <taxon>Metazoa</taxon>
        <taxon>Ecdysozoa</taxon>
        <taxon>Arthropoda</taxon>
        <taxon>Hexapoda</taxon>
        <taxon>Insecta</taxon>
        <taxon>Pterygota</taxon>
        <taxon>Neoptera</taxon>
        <taxon>Paraneoptera</taxon>
        <taxon>Thysanoptera</taxon>
        <taxon>Terebrantia</taxon>
        <taxon>Thripoidea</taxon>
        <taxon>Thripidae</taxon>
        <taxon>Frankliniella</taxon>
    </lineage>
</organism>
<dbReference type="InterPro" id="IPR011335">
    <property type="entry name" value="Restrct_endonuc-II-like"/>
</dbReference>
<dbReference type="CDD" id="cd22343">
    <property type="entry name" value="PDDEXK_lambda_exonuclease-like"/>
    <property type="match status" value="1"/>
</dbReference>
<evidence type="ECO:0000313" key="3">
    <source>
        <dbReference type="RefSeq" id="XP_052130134.1"/>
    </source>
</evidence>
<dbReference type="Pfam" id="PF09588">
    <property type="entry name" value="YqaJ"/>
    <property type="match status" value="1"/>
</dbReference>
<dbReference type="RefSeq" id="XP_052130134.1">
    <property type="nucleotide sequence ID" value="XM_052274174.1"/>
</dbReference>
<name>A0A9C6X6U4_FRAOC</name>
<keyword evidence="2" id="KW-1185">Reference proteome</keyword>
<dbReference type="Gene3D" id="3.90.320.10">
    <property type="match status" value="1"/>
</dbReference>
<reference evidence="3" key="1">
    <citation type="submission" date="2025-08" db="UniProtKB">
        <authorList>
            <consortium name="RefSeq"/>
        </authorList>
    </citation>
    <scope>IDENTIFICATION</scope>
    <source>
        <tissue evidence="3">Whole organism</tissue>
    </source>
</reference>